<sequence length="264" mass="28544">MDMDDDDKLSLSMKTVAATVAVLIAAVLSYFQKLGMEKEMVYASVRAIIQLSIVGFVLEFIFTRRNVLWILLAYLFMIVLAGHTAGKRAKHIPNGSYIAGISILIGTSITLFVLVMLDVFPFTSRYIIPIAGMMVGNAMTVTGVTMKKLREDLKQQKDLIETALSLGATPRQAILQPVKRSVSIALSPVMDSAKTVGLITLPGAMSGMIVGGASPLQAIQMQIVVTNMLIGASTLSSIICAYLCWPAFINSNIQLEYTVFAADD</sequence>
<feature type="transmembrane region" description="Helical" evidence="6">
    <location>
        <begin position="43"/>
        <end position="62"/>
    </location>
</feature>
<proteinExistence type="inferred from homology"/>
<evidence type="ECO:0000256" key="2">
    <source>
        <dbReference type="ARBA" id="ARBA00005268"/>
    </source>
</evidence>
<dbReference type="AlphaFoldDB" id="A0AB40D4Q8"/>
<dbReference type="PANTHER" id="PTHR30028:SF0">
    <property type="entry name" value="PROTEIN ALUMINUM SENSITIVE 3"/>
    <property type="match status" value="1"/>
</dbReference>
<comment type="subcellular location">
    <subcellularLocation>
        <location evidence="1">Membrane</location>
        <topology evidence="1">Multi-pass membrane protein</topology>
    </subcellularLocation>
</comment>
<evidence type="ECO:0000256" key="3">
    <source>
        <dbReference type="ARBA" id="ARBA00022692"/>
    </source>
</evidence>
<feature type="transmembrane region" description="Helical" evidence="6">
    <location>
        <begin position="12"/>
        <end position="31"/>
    </location>
</feature>
<evidence type="ECO:0000256" key="6">
    <source>
        <dbReference type="SAM" id="Phobius"/>
    </source>
</evidence>
<dbReference type="InterPro" id="IPR005226">
    <property type="entry name" value="UPF0014_fam"/>
</dbReference>
<accession>A0AB40D4Q8</accession>
<dbReference type="PANTHER" id="PTHR30028">
    <property type="entry name" value="UPF0014 INNER MEMBRANE PROTEIN YBBM-RELATED"/>
    <property type="match status" value="1"/>
</dbReference>
<dbReference type="Pfam" id="PF03649">
    <property type="entry name" value="UPF0014"/>
    <property type="match status" value="1"/>
</dbReference>
<evidence type="ECO:0000256" key="4">
    <source>
        <dbReference type="ARBA" id="ARBA00022989"/>
    </source>
</evidence>
<name>A0AB40D4Q8_DIOCR</name>
<feature type="transmembrane region" description="Helical" evidence="6">
    <location>
        <begin position="68"/>
        <end position="85"/>
    </location>
</feature>
<evidence type="ECO:0000256" key="5">
    <source>
        <dbReference type="ARBA" id="ARBA00023136"/>
    </source>
</evidence>
<reference evidence="8" key="1">
    <citation type="submission" date="2025-08" db="UniProtKB">
        <authorList>
            <consortium name="RefSeq"/>
        </authorList>
    </citation>
    <scope>IDENTIFICATION</scope>
</reference>
<keyword evidence="4 6" id="KW-1133">Transmembrane helix</keyword>
<keyword evidence="3 6" id="KW-0812">Transmembrane</keyword>
<comment type="similarity">
    <text evidence="2">Belongs to the UPF0014 family.</text>
</comment>
<dbReference type="RefSeq" id="XP_039145259.1">
    <property type="nucleotide sequence ID" value="XM_039289325.1"/>
</dbReference>
<evidence type="ECO:0000256" key="1">
    <source>
        <dbReference type="ARBA" id="ARBA00004141"/>
    </source>
</evidence>
<feature type="transmembrane region" description="Helical" evidence="6">
    <location>
        <begin position="97"/>
        <end position="120"/>
    </location>
</feature>
<dbReference type="GeneID" id="120282502"/>
<protein>
    <submittedName>
        <fullName evidence="8">UPF0014 membrane protein STAR2-like</fullName>
    </submittedName>
</protein>
<gene>
    <name evidence="8" type="primary">LOC120282502</name>
</gene>
<feature type="transmembrane region" description="Helical" evidence="6">
    <location>
        <begin position="126"/>
        <end position="146"/>
    </location>
</feature>
<dbReference type="GO" id="GO:0010044">
    <property type="term" value="P:response to aluminum ion"/>
    <property type="evidence" value="ECO:0007669"/>
    <property type="project" value="TreeGrafter"/>
</dbReference>
<evidence type="ECO:0000313" key="8">
    <source>
        <dbReference type="RefSeq" id="XP_039145259.1"/>
    </source>
</evidence>
<keyword evidence="7" id="KW-1185">Reference proteome</keyword>
<evidence type="ECO:0000313" key="7">
    <source>
        <dbReference type="Proteomes" id="UP001515500"/>
    </source>
</evidence>
<organism evidence="7 8">
    <name type="scientific">Dioscorea cayennensis subsp. rotundata</name>
    <name type="common">White Guinea yam</name>
    <name type="synonym">Dioscorea rotundata</name>
    <dbReference type="NCBI Taxonomy" id="55577"/>
    <lineage>
        <taxon>Eukaryota</taxon>
        <taxon>Viridiplantae</taxon>
        <taxon>Streptophyta</taxon>
        <taxon>Embryophyta</taxon>
        <taxon>Tracheophyta</taxon>
        <taxon>Spermatophyta</taxon>
        <taxon>Magnoliopsida</taxon>
        <taxon>Liliopsida</taxon>
        <taxon>Dioscoreales</taxon>
        <taxon>Dioscoreaceae</taxon>
        <taxon>Dioscorea</taxon>
    </lineage>
</organism>
<feature type="transmembrane region" description="Helical" evidence="6">
    <location>
        <begin position="224"/>
        <end position="248"/>
    </location>
</feature>
<dbReference type="Proteomes" id="UP001515500">
    <property type="component" value="Chromosome 18"/>
</dbReference>
<keyword evidence="5 6" id="KW-0472">Membrane</keyword>
<dbReference type="GO" id="GO:0005886">
    <property type="term" value="C:plasma membrane"/>
    <property type="evidence" value="ECO:0007669"/>
    <property type="project" value="TreeGrafter"/>
</dbReference>